<proteinExistence type="inferred from homology"/>
<keyword evidence="6" id="KW-0520">NAD</keyword>
<dbReference type="InterPro" id="IPR036188">
    <property type="entry name" value="FAD/NAD-bd_sf"/>
</dbReference>
<dbReference type="InterPro" id="IPR050446">
    <property type="entry name" value="FAD-oxidoreductase/Apoptosis"/>
</dbReference>
<protein>
    <recommendedName>
        <fullName evidence="8">monodehydroascorbate reductase (NADH)</fullName>
        <ecNumber evidence="8">1.6.5.4</ecNumber>
    </recommendedName>
</protein>
<dbReference type="PANTHER" id="PTHR43557">
    <property type="entry name" value="APOPTOSIS-INDUCING FACTOR 1"/>
    <property type="match status" value="1"/>
</dbReference>
<evidence type="ECO:0000256" key="2">
    <source>
        <dbReference type="ARBA" id="ARBA00006442"/>
    </source>
</evidence>
<evidence type="ECO:0000256" key="5">
    <source>
        <dbReference type="ARBA" id="ARBA00023002"/>
    </source>
</evidence>
<evidence type="ECO:0000256" key="4">
    <source>
        <dbReference type="ARBA" id="ARBA00022827"/>
    </source>
</evidence>
<evidence type="ECO:0000256" key="6">
    <source>
        <dbReference type="ARBA" id="ARBA00023027"/>
    </source>
</evidence>
<sequence>MGRAFKVVVLGGGTAAGYAASEFVKLGIHHGDLCIISEESVAPYERPALSKGYLLIEGAAWLPAFHTCVGTGEERHMTKWYKDNGIELVLGTRVKAADVRARTLLTAAGETISYKFLVIATGARVLKLEEFGVTGADAHNVCYLRDVQDAAHLVDQMAACRKVEGKAVVIGGGYIGMECAAALHGNHIPVTMVFPEHHCMARLFTPEIAAFYETYYGKKGVNFIKGNVMASFEQDEFGKVTTVVLKDGRKIAVDLVVVGIGIHPNVDLFEGQLAMEKGGIRVDGKMRSVSNHSVYAVGDVAAFPLKMYGDVRRLEHVDHARKSAAHAVQAIMSSNKVGDYDYLPYFYSRVFTLSWQFYGENVGECILFGDHAASKFGAFWVHKGQLVGAFLEGGSKAEYAALARAARQRPTVDDTRLLAMEGMGFAMALTEPVPPRVSLMSSIATADGHLFLTRPPSWAIQVGAGVAVGVAFVSLAFWYGRRKKRW</sequence>
<dbReference type="InterPro" id="IPR016156">
    <property type="entry name" value="FAD/NAD-linked_Rdtase_dimer_sf"/>
</dbReference>
<evidence type="ECO:0000259" key="10">
    <source>
        <dbReference type="Pfam" id="PF07992"/>
    </source>
</evidence>
<dbReference type="Pfam" id="PF07992">
    <property type="entry name" value="Pyr_redox_2"/>
    <property type="match status" value="1"/>
</dbReference>
<keyword evidence="9" id="KW-1133">Transmembrane helix</keyword>
<dbReference type="InterPro" id="IPR023753">
    <property type="entry name" value="FAD/NAD-binding_dom"/>
</dbReference>
<dbReference type="Proteomes" id="UP001497512">
    <property type="component" value="Chromosome 3"/>
</dbReference>
<comment type="similarity">
    <text evidence="2">Belongs to the FAD-dependent oxidoreductase family.</text>
</comment>
<dbReference type="Gene3D" id="3.30.390.30">
    <property type="match status" value="1"/>
</dbReference>
<reference evidence="12" key="1">
    <citation type="submission" date="2024-02" db="EMBL/GenBank/DDBJ databases">
        <authorList>
            <consortium name="ELIXIR-Norway"/>
            <consortium name="Elixir Norway"/>
        </authorList>
    </citation>
    <scope>NUCLEOTIDE SEQUENCE</scope>
</reference>
<name>A0ABP0UET4_9BRYO</name>
<evidence type="ECO:0000256" key="9">
    <source>
        <dbReference type="SAM" id="Phobius"/>
    </source>
</evidence>
<evidence type="ECO:0000256" key="7">
    <source>
        <dbReference type="ARBA" id="ARBA00023284"/>
    </source>
</evidence>
<dbReference type="PANTHER" id="PTHR43557:SF2">
    <property type="entry name" value="RIESKE DOMAIN-CONTAINING PROTEIN-RELATED"/>
    <property type="match status" value="1"/>
</dbReference>
<gene>
    <name evidence="12" type="ORF">CSSPTR1EN2_LOCUS14790</name>
</gene>
<evidence type="ECO:0000256" key="3">
    <source>
        <dbReference type="ARBA" id="ARBA00022630"/>
    </source>
</evidence>
<dbReference type="PRINTS" id="PR00411">
    <property type="entry name" value="PNDRDTASEI"/>
</dbReference>
<keyword evidence="9" id="KW-0472">Membrane</keyword>
<feature type="domain" description="FAD/NAD(P)-binding" evidence="10">
    <location>
        <begin position="5"/>
        <end position="324"/>
    </location>
</feature>
<feature type="domain" description="Monodehydroascorbate reductase 3-like C-terminal" evidence="11">
    <location>
        <begin position="343"/>
        <end position="426"/>
    </location>
</feature>
<comment type="cofactor">
    <cofactor evidence="1">
        <name>FAD</name>
        <dbReference type="ChEBI" id="CHEBI:57692"/>
    </cofactor>
</comment>
<accession>A0ABP0UET4</accession>
<keyword evidence="3" id="KW-0285">Flavoprotein</keyword>
<evidence type="ECO:0000256" key="8">
    <source>
        <dbReference type="ARBA" id="ARBA00038920"/>
    </source>
</evidence>
<dbReference type="SUPFAM" id="SSF55424">
    <property type="entry name" value="FAD/NAD-linked reductases, dimerisation (C-terminal) domain"/>
    <property type="match status" value="1"/>
</dbReference>
<evidence type="ECO:0000259" key="11">
    <source>
        <dbReference type="Pfam" id="PF21791"/>
    </source>
</evidence>
<keyword evidence="5" id="KW-0560">Oxidoreductase</keyword>
<keyword evidence="4" id="KW-0274">FAD</keyword>
<feature type="transmembrane region" description="Helical" evidence="9">
    <location>
        <begin position="458"/>
        <end position="480"/>
    </location>
</feature>
<evidence type="ECO:0000256" key="1">
    <source>
        <dbReference type="ARBA" id="ARBA00001974"/>
    </source>
</evidence>
<dbReference type="Gene3D" id="3.50.50.60">
    <property type="entry name" value="FAD/NAD(P)-binding domain"/>
    <property type="match status" value="2"/>
</dbReference>
<dbReference type="SUPFAM" id="SSF51905">
    <property type="entry name" value="FAD/NAD(P)-binding domain"/>
    <property type="match status" value="2"/>
</dbReference>
<dbReference type="EMBL" id="OZ019895">
    <property type="protein sequence ID" value="CAK9219721.1"/>
    <property type="molecule type" value="Genomic_DNA"/>
</dbReference>
<dbReference type="EC" id="1.6.5.4" evidence="8"/>
<evidence type="ECO:0000313" key="12">
    <source>
        <dbReference type="EMBL" id="CAK9219721.1"/>
    </source>
</evidence>
<evidence type="ECO:0000313" key="13">
    <source>
        <dbReference type="Proteomes" id="UP001497512"/>
    </source>
</evidence>
<dbReference type="Pfam" id="PF21791">
    <property type="entry name" value="MDHAR3-like_C"/>
    <property type="match status" value="1"/>
</dbReference>
<keyword evidence="9" id="KW-0812">Transmembrane</keyword>
<organism evidence="12 13">
    <name type="scientific">Sphagnum troendelagicum</name>
    <dbReference type="NCBI Taxonomy" id="128251"/>
    <lineage>
        <taxon>Eukaryota</taxon>
        <taxon>Viridiplantae</taxon>
        <taxon>Streptophyta</taxon>
        <taxon>Embryophyta</taxon>
        <taxon>Bryophyta</taxon>
        <taxon>Sphagnophytina</taxon>
        <taxon>Sphagnopsida</taxon>
        <taxon>Sphagnales</taxon>
        <taxon>Sphagnaceae</taxon>
        <taxon>Sphagnum</taxon>
    </lineage>
</organism>
<dbReference type="InterPro" id="IPR048618">
    <property type="entry name" value="MDHAR3-like_C"/>
</dbReference>
<keyword evidence="13" id="KW-1185">Reference proteome</keyword>
<dbReference type="PRINTS" id="PR00368">
    <property type="entry name" value="FADPNR"/>
</dbReference>
<keyword evidence="7" id="KW-0676">Redox-active center</keyword>